<dbReference type="AlphaFoldDB" id="A0A0S7EQ95"/>
<dbReference type="EMBL" id="GBYX01474513">
    <property type="protein sequence ID" value="JAO07151.1"/>
    <property type="molecule type" value="Transcribed_RNA"/>
</dbReference>
<feature type="non-terminal residue" evidence="1">
    <location>
        <position position="1"/>
    </location>
</feature>
<organism evidence="1">
    <name type="scientific">Poeciliopsis prolifica</name>
    <name type="common">blackstripe livebearer</name>
    <dbReference type="NCBI Taxonomy" id="188132"/>
    <lineage>
        <taxon>Eukaryota</taxon>
        <taxon>Metazoa</taxon>
        <taxon>Chordata</taxon>
        <taxon>Craniata</taxon>
        <taxon>Vertebrata</taxon>
        <taxon>Euteleostomi</taxon>
        <taxon>Actinopterygii</taxon>
        <taxon>Neopterygii</taxon>
        <taxon>Teleostei</taxon>
        <taxon>Neoteleostei</taxon>
        <taxon>Acanthomorphata</taxon>
        <taxon>Ovalentaria</taxon>
        <taxon>Atherinomorphae</taxon>
        <taxon>Cyprinodontiformes</taxon>
        <taxon>Poeciliidae</taxon>
        <taxon>Poeciliinae</taxon>
        <taxon>Poeciliopsis</taxon>
    </lineage>
</organism>
<sequence>LFYSSLSCRLQTQSMVSVFYAEAAASFILTPAAVTVNGSSRYHSVGAEAQWFFSLHSSLQSASLHNVSSDRHCSFGNERIHEFSELQMVFLGMKGEILCGLDQREARS</sequence>
<gene>
    <name evidence="1" type="primary">PPUP7301</name>
</gene>
<name>A0A0S7EQ95_9TELE</name>
<proteinExistence type="predicted"/>
<reference evidence="1" key="1">
    <citation type="submission" date="2014-12" db="EMBL/GenBank/DDBJ databases">
        <title>Parallel Evolution in Life History Adaptation Evident in the Tissue-Specific Poeciliopsis prolifica transcriptome.</title>
        <authorList>
            <person name="Jue N.K."/>
            <person name="Foley R.J."/>
            <person name="Obergfell C."/>
            <person name="Reznick D.N."/>
            <person name="O'Neill R.J."/>
            <person name="O'Neill M.J."/>
        </authorList>
    </citation>
    <scope>NUCLEOTIDE SEQUENCE</scope>
</reference>
<accession>A0A0S7EQ95</accession>
<protein>
    <submittedName>
        <fullName evidence="1">PPUP7301</fullName>
    </submittedName>
</protein>
<evidence type="ECO:0000313" key="1">
    <source>
        <dbReference type="EMBL" id="JAO07151.1"/>
    </source>
</evidence>